<organism evidence="1 2">
    <name type="scientific">Sulfobacillus thermotolerans</name>
    <dbReference type="NCBI Taxonomy" id="338644"/>
    <lineage>
        <taxon>Bacteria</taxon>
        <taxon>Bacillati</taxon>
        <taxon>Bacillota</taxon>
        <taxon>Clostridia</taxon>
        <taxon>Eubacteriales</taxon>
        <taxon>Clostridiales Family XVII. Incertae Sedis</taxon>
        <taxon>Sulfobacillus</taxon>
    </lineage>
</organism>
<dbReference type="Proteomes" id="UP000325292">
    <property type="component" value="Chromosome"/>
</dbReference>
<evidence type="ECO:0000313" key="2">
    <source>
        <dbReference type="Proteomes" id="UP000325292"/>
    </source>
</evidence>
<proteinExistence type="predicted"/>
<name>A0ABM6RTA2_9FIRM</name>
<sequence>MNQSSPPTTSSSITLENIQVTRWAVILTTTHGTMQTAYQDPHIISGSPSVFEMTLVNTLAGRLPVNHAQTITSNWGITEEIIPQGHNLLLTFNLKPLIHQFQVEIGGGDIIQISFK</sequence>
<keyword evidence="2" id="KW-1185">Reference proteome</keyword>
<accession>A0ABM6RTA2</accession>
<gene>
    <name evidence="1" type="ORF">BXT84_12640</name>
</gene>
<evidence type="ECO:0000313" key="1">
    <source>
        <dbReference type="EMBL" id="AUW94689.1"/>
    </source>
</evidence>
<dbReference type="EMBL" id="CP019454">
    <property type="protein sequence ID" value="AUW94689.1"/>
    <property type="molecule type" value="Genomic_DNA"/>
</dbReference>
<reference evidence="1 2" key="1">
    <citation type="journal article" date="2019" name="Sci. Rep.">
        <title>Sulfobacillus thermotolerans: new insights into resistance and metabolic capacities of acidophilic chemolithotrophs.</title>
        <authorList>
            <person name="Panyushkina A.E."/>
            <person name="Babenko V.V."/>
            <person name="Nikitina A.S."/>
            <person name="Selezneva O.V."/>
            <person name="Tsaplina I.A."/>
            <person name="Letarova M.A."/>
            <person name="Kostryukova E.S."/>
            <person name="Letarov A.V."/>
        </authorList>
    </citation>
    <scope>NUCLEOTIDE SEQUENCE [LARGE SCALE GENOMIC DNA]</scope>
    <source>
        <strain evidence="1 2">Kr1</strain>
    </source>
</reference>
<protein>
    <submittedName>
        <fullName evidence="1">Uncharacterized protein</fullName>
    </submittedName>
</protein>